<accession>A0A1T4Z4D2</accession>
<keyword evidence="2" id="KW-1185">Reference proteome</keyword>
<evidence type="ECO:0000313" key="1">
    <source>
        <dbReference type="EMBL" id="SKB08854.1"/>
    </source>
</evidence>
<gene>
    <name evidence="1" type="ORF">SAMN02745166_05044</name>
</gene>
<dbReference type="OrthoDB" id="185889at2"/>
<dbReference type="RefSeq" id="WP_078816149.1">
    <property type="nucleotide sequence ID" value="NZ_FUYE01000030.1"/>
</dbReference>
<dbReference type="Proteomes" id="UP000190774">
    <property type="component" value="Unassembled WGS sequence"/>
</dbReference>
<protein>
    <submittedName>
        <fullName evidence="1">Uncharacterized protein</fullName>
    </submittedName>
</protein>
<reference evidence="2" key="1">
    <citation type="submission" date="2017-02" db="EMBL/GenBank/DDBJ databases">
        <authorList>
            <person name="Varghese N."/>
            <person name="Submissions S."/>
        </authorList>
    </citation>
    <scope>NUCLEOTIDE SEQUENCE [LARGE SCALE GENOMIC DNA]</scope>
    <source>
        <strain evidence="2">ATCC 700200</strain>
    </source>
</reference>
<dbReference type="EMBL" id="FUYE01000030">
    <property type="protein sequence ID" value="SKB08854.1"/>
    <property type="molecule type" value="Genomic_DNA"/>
</dbReference>
<organism evidence="1 2">
    <name type="scientific">Prosthecobacter debontii</name>
    <dbReference type="NCBI Taxonomy" id="48467"/>
    <lineage>
        <taxon>Bacteria</taxon>
        <taxon>Pseudomonadati</taxon>
        <taxon>Verrucomicrobiota</taxon>
        <taxon>Verrucomicrobiia</taxon>
        <taxon>Verrucomicrobiales</taxon>
        <taxon>Verrucomicrobiaceae</taxon>
        <taxon>Prosthecobacter</taxon>
    </lineage>
</organism>
<name>A0A1T4Z4D2_9BACT</name>
<evidence type="ECO:0000313" key="2">
    <source>
        <dbReference type="Proteomes" id="UP000190774"/>
    </source>
</evidence>
<dbReference type="AlphaFoldDB" id="A0A1T4Z4D2"/>
<proteinExistence type="predicted"/>
<sequence>MIAPQKDGAGAYPLLVSSLLAGDVTEFKPADVRKWGNVTEETVDGIRQWRVDLVYELTTAFGPFDVTASAYVKDGKVLRWIYTGSGEVIP</sequence>